<dbReference type="EMBL" id="LIAE01010145">
    <property type="protein sequence ID" value="PAV66188.1"/>
    <property type="molecule type" value="Genomic_DNA"/>
</dbReference>
<organism evidence="2 3">
    <name type="scientific">Diploscapter pachys</name>
    <dbReference type="NCBI Taxonomy" id="2018661"/>
    <lineage>
        <taxon>Eukaryota</taxon>
        <taxon>Metazoa</taxon>
        <taxon>Ecdysozoa</taxon>
        <taxon>Nematoda</taxon>
        <taxon>Chromadorea</taxon>
        <taxon>Rhabditida</taxon>
        <taxon>Rhabditina</taxon>
        <taxon>Rhabditomorpha</taxon>
        <taxon>Rhabditoidea</taxon>
        <taxon>Rhabditidae</taxon>
        <taxon>Diploscapter</taxon>
    </lineage>
</organism>
<feature type="region of interest" description="Disordered" evidence="1">
    <location>
        <begin position="874"/>
        <end position="903"/>
    </location>
</feature>
<feature type="compositionally biased region" description="Basic and acidic residues" evidence="1">
    <location>
        <begin position="876"/>
        <end position="895"/>
    </location>
</feature>
<keyword evidence="3" id="KW-1185">Reference proteome</keyword>
<dbReference type="AlphaFoldDB" id="A0A2A2JWY4"/>
<reference evidence="2 3" key="1">
    <citation type="journal article" date="2017" name="Curr. Biol.">
        <title>Genome architecture and evolution of a unichromosomal asexual nematode.</title>
        <authorList>
            <person name="Fradin H."/>
            <person name="Zegar C."/>
            <person name="Gutwein M."/>
            <person name="Lucas J."/>
            <person name="Kovtun M."/>
            <person name="Corcoran D."/>
            <person name="Baugh L.R."/>
            <person name="Kiontke K."/>
            <person name="Gunsalus K."/>
            <person name="Fitch D.H."/>
            <person name="Piano F."/>
        </authorList>
    </citation>
    <scope>NUCLEOTIDE SEQUENCE [LARGE SCALE GENOMIC DNA]</scope>
    <source>
        <strain evidence="2">PF1309</strain>
    </source>
</reference>
<gene>
    <name evidence="2" type="ORF">WR25_15071</name>
</gene>
<protein>
    <submittedName>
        <fullName evidence="2">Uncharacterized protein</fullName>
    </submittedName>
</protein>
<evidence type="ECO:0000313" key="3">
    <source>
        <dbReference type="Proteomes" id="UP000218231"/>
    </source>
</evidence>
<name>A0A2A2JWY4_9BILA</name>
<proteinExistence type="predicted"/>
<accession>A0A2A2JWY4</accession>
<comment type="caution">
    <text evidence="2">The sequence shown here is derived from an EMBL/GenBank/DDBJ whole genome shotgun (WGS) entry which is preliminary data.</text>
</comment>
<evidence type="ECO:0000256" key="1">
    <source>
        <dbReference type="SAM" id="MobiDB-lite"/>
    </source>
</evidence>
<sequence length="1120" mass="121079">MQALRHGADQLGAEAGALGRRLGGHAAAVILHREQEDVVAVAAQQHANLTADAVRIGIFARVGDEFGDDHAQRHRLVGRQADRFGDKVQRVCAVVTRQSFVEFVDQRLQIIVHVDAFDVVRRIQPAVDLRDRTDAALRIVQRGARGGRIGDAVVHFGQQGLEPRVAGAQILFGARLFPRQAATLQDLFEAGGKQIEEVFAHRLDDIVRGARLQRGDRDPSLVRSGDVDHRWRLGQRLQLLERFQPVHFRHVMVDRDEIERLARRQHHALRAAVGDRHAIAAPFERARREPAQTGVVVDIQDAGGRAGRNLDVAAQVVAALDLDLVVGRGQHDDGGALQGAVLCLDAGEDVGAAHVGQVEVEQHQRRAVPGGAVGRLEQEVQRLVAVGEMLDVVVDAGATDVLFDQARVAFVILDHDDADGLMGAEGRPFAQRAVDVDRAAEAIGQRADMRQPDPLAGLVLLARSAKQIEDALVIAGIDAAAIVGDRHDHAIAALLRRYADRAGATGLEVFARILDQVRQDLFDRDAVGHDARHRADDGERDAAIVEDVADRPFDRVDHGGEVDRFGGDDAAAFARQLQDGIDQPVHLLRRGADEADRFGQVLAHRQPRILSNDVGALRLRPLDQCGERRNDRGEFGGEAHHVDQRRTQVVADDIGEALDFLVRTAEVGGALGHRLFEPLVERAQRIARGGKVARVAQYGEQRGEYDEREDHRSGGKDAVEQADAGALRGVAQLEQPAFFAAHPFEQRADHRQPPDAGFLFECGHRVRAATGIDQRDRATALVEQGSDLALQQREARDLARIVVGQRFQPVERRRQRRAPFAVGVAIAHVAGQQIAATRGFALFDQAPRGADRQFHLIGVADRFGVLFAARGGEAGGDARHDQRGETHHHEGDQHAAEAAFPDDETRGEIILQQEVLRAGTSHGAATAAAIHFGIGGEADVGIAIGQEGHQAFVVELAPRLAAIGAVADARDQAGGPRPVEALREARLVELIPQMVRGDIGVGEGAVDGQATLLVQPLGAAVIAQHLVGKAGAVRPQAQRALPGADPLLPVGQAGRAELLFEVRPMRGERDAARVGIEHAARDIVPPGRVSDILVEDMVDRLRDRRDGAAGIDQNRAALAL</sequence>
<dbReference type="Proteomes" id="UP000218231">
    <property type="component" value="Unassembled WGS sequence"/>
</dbReference>
<evidence type="ECO:0000313" key="2">
    <source>
        <dbReference type="EMBL" id="PAV66188.1"/>
    </source>
</evidence>